<gene>
    <name evidence="3" type="primary">LOC104755909</name>
</gene>
<dbReference type="RefSeq" id="XP_019086783.1">
    <property type="nucleotide sequence ID" value="XM_019231238.1"/>
</dbReference>
<name>A0ABM1QJ45_CAMSA</name>
<accession>A0ABM1QJ45</accession>
<dbReference type="InterPro" id="IPR036047">
    <property type="entry name" value="F-box-like_dom_sf"/>
</dbReference>
<dbReference type="InterPro" id="IPR055411">
    <property type="entry name" value="LRR_FXL15/At3g58940/PEG3-like"/>
</dbReference>
<dbReference type="InterPro" id="IPR053781">
    <property type="entry name" value="F-box_AtFBL13-like"/>
</dbReference>
<reference evidence="2" key="1">
    <citation type="journal article" date="2014" name="Nat. Commun.">
        <title>The emerging biofuel crop Camelina sativa retains a highly undifferentiated hexaploid genome structure.</title>
        <authorList>
            <person name="Kagale S."/>
            <person name="Koh C."/>
            <person name="Nixon J."/>
            <person name="Bollina V."/>
            <person name="Clarke W.E."/>
            <person name="Tuteja R."/>
            <person name="Spillane C."/>
            <person name="Robinson S.J."/>
            <person name="Links M.G."/>
            <person name="Clarke C."/>
            <person name="Higgins E.E."/>
            <person name="Huebert T."/>
            <person name="Sharpe A.G."/>
            <person name="Parkin I.A."/>
        </authorList>
    </citation>
    <scope>NUCLEOTIDE SEQUENCE [LARGE SCALE GENOMIC DNA]</scope>
    <source>
        <strain evidence="2">cv. DH55</strain>
    </source>
</reference>
<dbReference type="SUPFAM" id="SSF52047">
    <property type="entry name" value="RNI-like"/>
    <property type="match status" value="1"/>
</dbReference>
<dbReference type="InterPro" id="IPR006566">
    <property type="entry name" value="FBD"/>
</dbReference>
<dbReference type="InterPro" id="IPR050232">
    <property type="entry name" value="FBL13/AtMIF1-like"/>
</dbReference>
<evidence type="ECO:0000259" key="1">
    <source>
        <dbReference type="SMART" id="SM00579"/>
    </source>
</evidence>
<dbReference type="InterPro" id="IPR001810">
    <property type="entry name" value="F-box_dom"/>
</dbReference>
<dbReference type="Pfam" id="PF00646">
    <property type="entry name" value="F-box"/>
    <property type="match status" value="1"/>
</dbReference>
<evidence type="ECO:0000313" key="3">
    <source>
        <dbReference type="RefSeq" id="XP_019086783.1"/>
    </source>
</evidence>
<organism evidence="2 3">
    <name type="scientific">Camelina sativa</name>
    <name type="common">False flax</name>
    <name type="synonym">Myagrum sativum</name>
    <dbReference type="NCBI Taxonomy" id="90675"/>
    <lineage>
        <taxon>Eukaryota</taxon>
        <taxon>Viridiplantae</taxon>
        <taxon>Streptophyta</taxon>
        <taxon>Embryophyta</taxon>
        <taxon>Tracheophyta</taxon>
        <taxon>Spermatophyta</taxon>
        <taxon>Magnoliopsida</taxon>
        <taxon>eudicotyledons</taxon>
        <taxon>Gunneridae</taxon>
        <taxon>Pentapetalae</taxon>
        <taxon>rosids</taxon>
        <taxon>malvids</taxon>
        <taxon>Brassicales</taxon>
        <taxon>Brassicaceae</taxon>
        <taxon>Camelineae</taxon>
        <taxon>Camelina</taxon>
    </lineage>
</organism>
<dbReference type="GeneID" id="104755909"/>
<dbReference type="PANTHER" id="PTHR31900">
    <property type="entry name" value="F-BOX/RNI SUPERFAMILY PROTEIN-RELATED"/>
    <property type="match status" value="1"/>
</dbReference>
<dbReference type="Pfam" id="PF08387">
    <property type="entry name" value="FBD"/>
    <property type="match status" value="1"/>
</dbReference>
<dbReference type="Proteomes" id="UP000694864">
    <property type="component" value="Chromosome 2"/>
</dbReference>
<dbReference type="CDD" id="cd22160">
    <property type="entry name" value="F-box_AtFBL13-like"/>
    <property type="match status" value="1"/>
</dbReference>
<reference evidence="3" key="2">
    <citation type="submission" date="2025-08" db="UniProtKB">
        <authorList>
            <consortium name="RefSeq"/>
        </authorList>
    </citation>
    <scope>IDENTIFICATION</scope>
    <source>
        <tissue evidence="3">Leaf</tissue>
    </source>
</reference>
<dbReference type="SMART" id="SM00579">
    <property type="entry name" value="FBD"/>
    <property type="match status" value="1"/>
</dbReference>
<proteinExistence type="predicted"/>
<protein>
    <submittedName>
        <fullName evidence="3">FBD-associated F-box protein At3g50710</fullName>
    </submittedName>
</protein>
<sequence>MDIISTLSDDLLLKICSLLPTKDVFATTVLSKRWKFLWEMIHKLDFDDNFERCINEDSVNGIPSSYERFLQFVDRVMVLHKAPVVDSLKFKVGPWCNSEDIAHWIRIGIVRRVRQLELEISHSVDYYEYHESIVLPRSLYVYAKLEVLKLTNTILLDVITKDVRLPSLKSLHLLCVKYKTYACHCRLLSGCPVLEELVMDKSENSSLSCVCVLVPSLERLSILDTCRALPVYMIELAEANVNAVGECPEVLMESIVPVKRLSLCLSISASMREDHIVYHQLIHLELCLDASKWWELFTWMLEISPKLQVLKLNKCKEHWLSRVYKPIEGCWGQPSSVPECLLNHLNTFEWKNYNGREEEKKLVAYILKNARHLKTASFSYMCLEWKKKAIRKELVSLPRGSSSCKLVLD</sequence>
<keyword evidence="2" id="KW-1185">Reference proteome</keyword>
<dbReference type="SUPFAM" id="SSF81383">
    <property type="entry name" value="F-box domain"/>
    <property type="match status" value="1"/>
</dbReference>
<dbReference type="Gene3D" id="1.20.1280.50">
    <property type="match status" value="1"/>
</dbReference>
<dbReference type="PANTHER" id="PTHR31900:SF34">
    <property type="entry name" value="EMB|CAB62440.1-RELATED"/>
    <property type="match status" value="1"/>
</dbReference>
<feature type="domain" description="FBD" evidence="1">
    <location>
        <begin position="339"/>
        <end position="409"/>
    </location>
</feature>
<dbReference type="Pfam" id="PF24758">
    <property type="entry name" value="LRR_At5g56370"/>
    <property type="match status" value="1"/>
</dbReference>
<evidence type="ECO:0000313" key="2">
    <source>
        <dbReference type="Proteomes" id="UP000694864"/>
    </source>
</evidence>